<dbReference type="PANTHER" id="PTHR30536">
    <property type="entry name" value="ALTRONATE/GALACTARATE DEHYDRATASE"/>
    <property type="match status" value="1"/>
</dbReference>
<evidence type="ECO:0000259" key="3">
    <source>
        <dbReference type="Pfam" id="PF04295"/>
    </source>
</evidence>
<evidence type="ECO:0000259" key="4">
    <source>
        <dbReference type="Pfam" id="PF20629"/>
    </source>
</evidence>
<dbReference type="GO" id="GO:0019698">
    <property type="term" value="P:D-galacturonate catabolic process"/>
    <property type="evidence" value="ECO:0007669"/>
    <property type="project" value="TreeGrafter"/>
</dbReference>
<evidence type="ECO:0000256" key="1">
    <source>
        <dbReference type="ARBA" id="ARBA00010986"/>
    </source>
</evidence>
<keyword evidence="6" id="KW-1185">Reference proteome</keyword>
<dbReference type="InterPro" id="IPR007392">
    <property type="entry name" value="GD_AH_second"/>
</dbReference>
<proteinExistence type="inferred from homology"/>
<dbReference type="PANTHER" id="PTHR30536:SF5">
    <property type="entry name" value="ALTRONATE DEHYDRATASE"/>
    <property type="match status" value="1"/>
</dbReference>
<accession>A0A1G6TF64</accession>
<dbReference type="InterPro" id="IPR052172">
    <property type="entry name" value="UxaA_altronate/galactarate_dh"/>
</dbReference>
<dbReference type="AlphaFoldDB" id="A0A1G6TF64"/>
<protein>
    <submittedName>
        <fullName evidence="5">Altronate dehydratase large subunit</fullName>
    </submittedName>
</protein>
<reference evidence="6" key="1">
    <citation type="submission" date="2016-10" db="EMBL/GenBank/DDBJ databases">
        <authorList>
            <person name="Varghese N."/>
            <person name="Submissions S."/>
        </authorList>
    </citation>
    <scope>NUCLEOTIDE SEQUENCE [LARGE SCALE GENOMIC DNA]</scope>
    <source>
        <strain evidence="6">CGMCC 1.9108</strain>
    </source>
</reference>
<sequence length="385" mass="39471">MTTFEGYHRPDGRVGIRNRLLILSVGGLTGPACRRIAAGLRDAAVVVLPYEAGLIGEDKAIHDRAALGLASHPNVGAALLVGDNPAVLEELASGLATRRVPHVALSMDACGNDTFTLVERGLRAGAGLVRAMSRQRRAPAPLSALVLGLECGRSDPSSGLVANPLLGRVSDRLVDAGGTAILGETTEWLGAEHLLAARARTPGVADAITTAVKRREQAAIAAGVDLLGRNPTPTNIASGLTTIEEKSLGSTAKSGARPIEGVLGYAEAPAHPGLWLMDAPAFAPESLTGFVAAGAQAILFTTGVGNSYVSALAPTIKVSANPESCARLKEQFDFCADATLSGQEEPEALTDGLLATLQGVASGDLTWGEILGEGDEVVSRFGAAL</sequence>
<dbReference type="EMBL" id="FMZV01000006">
    <property type="protein sequence ID" value="SDD27504.1"/>
    <property type="molecule type" value="Genomic_DNA"/>
</dbReference>
<evidence type="ECO:0000313" key="6">
    <source>
        <dbReference type="Proteomes" id="UP000199628"/>
    </source>
</evidence>
<dbReference type="STRING" id="639004.SAMN04488239_10678"/>
<gene>
    <name evidence="5" type="ORF">SAMN04488239_10678</name>
</gene>
<comment type="similarity">
    <text evidence="1">Belongs to the UxaA family.</text>
</comment>
<feature type="domain" description="D-galactarate/Altronate dehydratase C-terminal" evidence="4">
    <location>
        <begin position="142"/>
        <end position="380"/>
    </location>
</feature>
<feature type="domain" description="D-galactarate/Altronate dehydratase second" evidence="3">
    <location>
        <begin position="6"/>
        <end position="130"/>
    </location>
</feature>
<organism evidence="5 6">
    <name type="scientific">Ruegeria marina</name>
    <dbReference type="NCBI Taxonomy" id="639004"/>
    <lineage>
        <taxon>Bacteria</taxon>
        <taxon>Pseudomonadati</taxon>
        <taxon>Pseudomonadota</taxon>
        <taxon>Alphaproteobacteria</taxon>
        <taxon>Rhodobacterales</taxon>
        <taxon>Roseobacteraceae</taxon>
        <taxon>Ruegeria</taxon>
    </lineage>
</organism>
<keyword evidence="2" id="KW-0456">Lyase</keyword>
<dbReference type="Pfam" id="PF04295">
    <property type="entry name" value="GD_AH_second"/>
    <property type="match status" value="1"/>
</dbReference>
<dbReference type="RefSeq" id="WP_093030785.1">
    <property type="nucleotide sequence ID" value="NZ_FMZV01000006.1"/>
</dbReference>
<evidence type="ECO:0000313" key="5">
    <source>
        <dbReference type="EMBL" id="SDD27504.1"/>
    </source>
</evidence>
<name>A0A1G6TF64_9RHOB</name>
<dbReference type="GO" id="GO:0016829">
    <property type="term" value="F:lyase activity"/>
    <property type="evidence" value="ECO:0007669"/>
    <property type="project" value="UniProtKB-KW"/>
</dbReference>
<dbReference type="InterPro" id="IPR048332">
    <property type="entry name" value="GD_AH_C"/>
</dbReference>
<dbReference type="OrthoDB" id="9804574at2"/>
<dbReference type="Proteomes" id="UP000199628">
    <property type="component" value="Unassembled WGS sequence"/>
</dbReference>
<evidence type="ECO:0000256" key="2">
    <source>
        <dbReference type="ARBA" id="ARBA00023239"/>
    </source>
</evidence>
<dbReference type="Pfam" id="PF20629">
    <property type="entry name" value="GD_AH_C"/>
    <property type="match status" value="1"/>
</dbReference>